<dbReference type="PANTHER" id="PTHR48086">
    <property type="entry name" value="SODIUM/PROLINE SYMPORTER-RELATED"/>
    <property type="match status" value="1"/>
</dbReference>
<keyword evidence="3" id="KW-0813">Transport</keyword>
<feature type="transmembrane region" description="Helical" evidence="13">
    <location>
        <begin position="390"/>
        <end position="411"/>
    </location>
</feature>
<keyword evidence="10 13" id="KW-0472">Membrane</keyword>
<dbReference type="AlphaFoldDB" id="A0A2S6IHL9"/>
<dbReference type="PANTHER" id="PTHR48086:SF3">
    <property type="entry name" value="SODIUM_PROLINE SYMPORTER"/>
    <property type="match status" value="1"/>
</dbReference>
<dbReference type="PROSITE" id="PS50283">
    <property type="entry name" value="NA_SOLUT_SYMP_3"/>
    <property type="match status" value="1"/>
</dbReference>
<keyword evidence="11" id="KW-0739">Sodium transport</keyword>
<accession>A0A2S6IHL9</accession>
<dbReference type="GO" id="GO:0015293">
    <property type="term" value="F:symporter activity"/>
    <property type="evidence" value="ECO:0007669"/>
    <property type="project" value="UniProtKB-KW"/>
</dbReference>
<comment type="similarity">
    <text evidence="2">Belongs to the sodium:solute symporter (SSF) (TC 2.A.21) family.</text>
</comment>
<comment type="subcellular location">
    <subcellularLocation>
        <location evidence="1">Cell membrane</location>
        <topology evidence="1">Multi-pass membrane protein</topology>
    </subcellularLocation>
</comment>
<evidence type="ECO:0000256" key="8">
    <source>
        <dbReference type="ARBA" id="ARBA00023053"/>
    </source>
</evidence>
<dbReference type="InterPro" id="IPR050277">
    <property type="entry name" value="Sodium:Solute_Symporter"/>
</dbReference>
<dbReference type="OrthoDB" id="1190692at2"/>
<feature type="transmembrane region" description="Helical" evidence="13">
    <location>
        <begin position="257"/>
        <end position="279"/>
    </location>
</feature>
<keyword evidence="6" id="KW-0769">Symport</keyword>
<evidence type="ECO:0000256" key="12">
    <source>
        <dbReference type="ARBA" id="ARBA00033708"/>
    </source>
</evidence>
<dbReference type="InterPro" id="IPR038377">
    <property type="entry name" value="Na/Glc_symporter_sf"/>
</dbReference>
<feature type="transmembrane region" description="Helical" evidence="13">
    <location>
        <begin position="74"/>
        <end position="94"/>
    </location>
</feature>
<evidence type="ECO:0000313" key="14">
    <source>
        <dbReference type="EMBL" id="PPK93712.1"/>
    </source>
</evidence>
<dbReference type="InterPro" id="IPR001734">
    <property type="entry name" value="Na/solute_symporter"/>
</dbReference>
<dbReference type="EMBL" id="PTJE01000006">
    <property type="protein sequence ID" value="PPK93712.1"/>
    <property type="molecule type" value="Genomic_DNA"/>
</dbReference>
<evidence type="ECO:0000256" key="5">
    <source>
        <dbReference type="ARBA" id="ARBA00022692"/>
    </source>
</evidence>
<feature type="transmembrane region" description="Helical" evidence="13">
    <location>
        <begin position="219"/>
        <end position="236"/>
    </location>
</feature>
<proteinExistence type="inferred from homology"/>
<comment type="caution">
    <text evidence="14">The sequence shown here is derived from an EMBL/GenBank/DDBJ whole genome shotgun (WGS) entry which is preliminary data.</text>
</comment>
<feature type="transmembrane region" description="Helical" evidence="13">
    <location>
        <begin position="151"/>
        <end position="169"/>
    </location>
</feature>
<evidence type="ECO:0000256" key="6">
    <source>
        <dbReference type="ARBA" id="ARBA00022847"/>
    </source>
</evidence>
<feature type="transmembrane region" description="Helical" evidence="13">
    <location>
        <begin position="6"/>
        <end position="24"/>
    </location>
</feature>
<sequence>MEDNTLLYQWGLVIISSLILIFISPLAKSFTDFYKGSRKEQKPNFYLLTSSLVISWLFAKSITNSANLGLDFGIVGGVAYACYYMSFITAGIVIYQLRKKGGFLSIHHFLKSKFGRGAIILFSVLICFRLFNEIWSNTIVIGSYFGEPGSMGYLWSIIIFTLMTLWYSLKGGMSSSIMTDVIQFIFFAVLLVVILSVILPKTDGGVEAILTSGEWGWSTGVNLIFVGLVQCISYPFHDPVMTDRGFISDIKTTLKSFLWAGVIGAISIILFSFVGIYGAQEGVSGQAPVEVSKLLGVSMTLLVNFIMITSAASTLDSSFSSFSKLTILDLKVVKKPTIKSGRLMMVLLTICGTIPVFLNPTVLSATTVSGTMVIGLAPIFMLWKMKAPKISFYASIIMGITWGFVLVFGWFPEELYFTSGKHAELLTVNVLGTLSCFIVFVTPALLTKNKAFMPQLEGI</sequence>
<reference evidence="14 15" key="1">
    <citation type="submission" date="2018-02" db="EMBL/GenBank/DDBJ databases">
        <title>Genomic Encyclopedia of Archaeal and Bacterial Type Strains, Phase II (KMG-II): from individual species to whole genera.</title>
        <authorList>
            <person name="Goeker M."/>
        </authorList>
    </citation>
    <scope>NUCLEOTIDE SEQUENCE [LARGE SCALE GENOMIC DNA]</scope>
    <source>
        <strain evidence="14 15">DSM 16809</strain>
    </source>
</reference>
<protein>
    <submittedName>
        <fullName evidence="14">Na+/proline symporter</fullName>
    </submittedName>
</protein>
<feature type="transmembrane region" description="Helical" evidence="13">
    <location>
        <begin position="181"/>
        <end position="199"/>
    </location>
</feature>
<keyword evidence="15" id="KW-1185">Reference proteome</keyword>
<evidence type="ECO:0000256" key="10">
    <source>
        <dbReference type="ARBA" id="ARBA00023136"/>
    </source>
</evidence>
<keyword evidence="9" id="KW-0406">Ion transport</keyword>
<dbReference type="GO" id="GO:0005886">
    <property type="term" value="C:plasma membrane"/>
    <property type="evidence" value="ECO:0007669"/>
    <property type="project" value="UniProtKB-SubCell"/>
</dbReference>
<feature type="transmembrane region" description="Helical" evidence="13">
    <location>
        <begin position="364"/>
        <end position="383"/>
    </location>
</feature>
<organism evidence="14 15">
    <name type="scientific">Nonlabens xylanidelens</name>
    <dbReference type="NCBI Taxonomy" id="191564"/>
    <lineage>
        <taxon>Bacteria</taxon>
        <taxon>Pseudomonadati</taxon>
        <taxon>Bacteroidota</taxon>
        <taxon>Flavobacteriia</taxon>
        <taxon>Flavobacteriales</taxon>
        <taxon>Flavobacteriaceae</taxon>
        <taxon>Nonlabens</taxon>
    </lineage>
</organism>
<evidence type="ECO:0000256" key="9">
    <source>
        <dbReference type="ARBA" id="ARBA00023065"/>
    </source>
</evidence>
<gene>
    <name evidence="14" type="ORF">LY01_02496</name>
</gene>
<dbReference type="RefSeq" id="WP_104516161.1">
    <property type="nucleotide sequence ID" value="NZ_MQVW01000024.1"/>
</dbReference>
<evidence type="ECO:0000256" key="1">
    <source>
        <dbReference type="ARBA" id="ARBA00004651"/>
    </source>
</evidence>
<feature type="transmembrane region" description="Helical" evidence="13">
    <location>
        <begin position="114"/>
        <end position="131"/>
    </location>
</feature>
<keyword evidence="8" id="KW-0915">Sodium</keyword>
<comment type="catalytic activity">
    <reaction evidence="12">
        <text>L-proline(in) + Na(+)(in) = L-proline(out) + Na(+)(out)</text>
        <dbReference type="Rhea" id="RHEA:28967"/>
        <dbReference type="ChEBI" id="CHEBI:29101"/>
        <dbReference type="ChEBI" id="CHEBI:60039"/>
    </reaction>
</comment>
<keyword evidence="5 13" id="KW-0812">Transmembrane</keyword>
<evidence type="ECO:0000256" key="13">
    <source>
        <dbReference type="SAM" id="Phobius"/>
    </source>
</evidence>
<dbReference type="Gene3D" id="1.20.1730.10">
    <property type="entry name" value="Sodium/glucose cotransporter"/>
    <property type="match status" value="1"/>
</dbReference>
<dbReference type="GO" id="GO:0006814">
    <property type="term" value="P:sodium ion transport"/>
    <property type="evidence" value="ECO:0007669"/>
    <property type="project" value="UniProtKB-KW"/>
</dbReference>
<keyword evidence="4" id="KW-1003">Cell membrane</keyword>
<name>A0A2S6IHL9_9FLAO</name>
<dbReference type="Proteomes" id="UP000239002">
    <property type="component" value="Unassembled WGS sequence"/>
</dbReference>
<feature type="transmembrane region" description="Helical" evidence="13">
    <location>
        <begin position="340"/>
        <end position="358"/>
    </location>
</feature>
<feature type="transmembrane region" description="Helical" evidence="13">
    <location>
        <begin position="45"/>
        <end position="62"/>
    </location>
</feature>
<feature type="transmembrane region" description="Helical" evidence="13">
    <location>
        <begin position="299"/>
        <end position="319"/>
    </location>
</feature>
<keyword evidence="7 13" id="KW-1133">Transmembrane helix</keyword>
<evidence type="ECO:0000256" key="4">
    <source>
        <dbReference type="ARBA" id="ARBA00022475"/>
    </source>
</evidence>
<dbReference type="InterPro" id="IPR018212">
    <property type="entry name" value="Na/solute_symporter_CS"/>
</dbReference>
<dbReference type="PROSITE" id="PS00456">
    <property type="entry name" value="NA_SOLUT_SYMP_1"/>
    <property type="match status" value="1"/>
</dbReference>
<evidence type="ECO:0000256" key="7">
    <source>
        <dbReference type="ARBA" id="ARBA00022989"/>
    </source>
</evidence>
<feature type="transmembrane region" description="Helical" evidence="13">
    <location>
        <begin position="423"/>
        <end position="446"/>
    </location>
</feature>
<evidence type="ECO:0000256" key="11">
    <source>
        <dbReference type="ARBA" id="ARBA00023201"/>
    </source>
</evidence>
<dbReference type="GO" id="GO:0046942">
    <property type="term" value="P:carboxylic acid transport"/>
    <property type="evidence" value="ECO:0007669"/>
    <property type="project" value="UniProtKB-ARBA"/>
</dbReference>
<evidence type="ECO:0000313" key="15">
    <source>
        <dbReference type="Proteomes" id="UP000239002"/>
    </source>
</evidence>
<evidence type="ECO:0000256" key="2">
    <source>
        <dbReference type="ARBA" id="ARBA00006434"/>
    </source>
</evidence>
<evidence type="ECO:0000256" key="3">
    <source>
        <dbReference type="ARBA" id="ARBA00022448"/>
    </source>
</evidence>